<dbReference type="AlphaFoldDB" id="A0A381ZUG0"/>
<dbReference type="GO" id="GO:0016636">
    <property type="term" value="F:oxidoreductase activity, acting on the CH-CH group of donors, iron-sulfur protein as acceptor"/>
    <property type="evidence" value="ECO:0007669"/>
    <property type="project" value="InterPro"/>
</dbReference>
<dbReference type="Pfam" id="PF05996">
    <property type="entry name" value="Fe_bilin_red"/>
    <property type="match status" value="1"/>
</dbReference>
<dbReference type="InterPro" id="IPR009249">
    <property type="entry name" value="Ferredoxin-dep_bilin_Rdtase"/>
</dbReference>
<protein>
    <submittedName>
        <fullName evidence="1">Uncharacterized protein</fullName>
    </submittedName>
</protein>
<evidence type="ECO:0000313" key="1">
    <source>
        <dbReference type="EMBL" id="SVA92928.1"/>
    </source>
</evidence>
<dbReference type="EMBL" id="UINC01022724">
    <property type="protein sequence ID" value="SVA92928.1"/>
    <property type="molecule type" value="Genomic_DNA"/>
</dbReference>
<proteinExistence type="predicted"/>
<sequence length="235" mass="26823">MKNESFIWNKLIECQNQILKEFNTRGTEITEPGMDHFNQPENGWMNRVWQTENCRRCHIDVVDARDTKALWMMHVCVFPNLDNDGPIYGFDVIAGKNKMTGAFHDFSASSGGEKHPLVDWYKDAVADYIPSKKRVLPEWAQNIFSSSMIAAGNVRTDEEATAIVDLAISNLKTYFDSIGQYSGKALKENTIKAQNYYCNNQTQNPHTPRVMLSLGLNEKDVKKFCTDILFPKISQ</sequence>
<gene>
    <name evidence="1" type="ORF">METZ01_LOCUS145782</name>
</gene>
<accession>A0A381ZUG0</accession>
<organism evidence="1">
    <name type="scientific">marine metagenome</name>
    <dbReference type="NCBI Taxonomy" id="408172"/>
    <lineage>
        <taxon>unclassified sequences</taxon>
        <taxon>metagenomes</taxon>
        <taxon>ecological metagenomes</taxon>
    </lineage>
</organism>
<dbReference type="Gene3D" id="3.40.1500.20">
    <property type="match status" value="1"/>
</dbReference>
<dbReference type="GO" id="GO:0050897">
    <property type="term" value="F:cobalt ion binding"/>
    <property type="evidence" value="ECO:0007669"/>
    <property type="project" value="InterPro"/>
</dbReference>
<dbReference type="GO" id="GO:0010024">
    <property type="term" value="P:phytochromobilin biosynthetic process"/>
    <property type="evidence" value="ECO:0007669"/>
    <property type="project" value="InterPro"/>
</dbReference>
<reference evidence="1" key="1">
    <citation type="submission" date="2018-05" db="EMBL/GenBank/DDBJ databases">
        <authorList>
            <person name="Lanie J.A."/>
            <person name="Ng W.-L."/>
            <person name="Kazmierczak K.M."/>
            <person name="Andrzejewski T.M."/>
            <person name="Davidsen T.M."/>
            <person name="Wayne K.J."/>
            <person name="Tettelin H."/>
            <person name="Glass J.I."/>
            <person name="Rusch D."/>
            <person name="Podicherti R."/>
            <person name="Tsui H.-C.T."/>
            <person name="Winkler M.E."/>
        </authorList>
    </citation>
    <scope>NUCLEOTIDE SEQUENCE</scope>
</reference>
<name>A0A381ZUG0_9ZZZZ</name>